<dbReference type="KEGG" id="mpar:F7D14_06055"/>
<proteinExistence type="predicted"/>
<dbReference type="InterPro" id="IPR007313">
    <property type="entry name" value="FxsA"/>
</dbReference>
<dbReference type="NCBIfam" id="NF008528">
    <property type="entry name" value="PRK11463.1-2"/>
    <property type="match status" value="1"/>
</dbReference>
<keyword evidence="2" id="KW-0812">Transmembrane</keyword>
<organism evidence="3 4">
    <name type="scientific">Methylocystis parvus</name>
    <dbReference type="NCBI Taxonomy" id="134"/>
    <lineage>
        <taxon>Bacteria</taxon>
        <taxon>Pseudomonadati</taxon>
        <taxon>Pseudomonadota</taxon>
        <taxon>Alphaproteobacteria</taxon>
        <taxon>Hyphomicrobiales</taxon>
        <taxon>Methylocystaceae</taxon>
        <taxon>Methylocystis</taxon>
    </lineage>
</organism>
<evidence type="ECO:0000313" key="3">
    <source>
        <dbReference type="EMBL" id="QGM97078.1"/>
    </source>
</evidence>
<keyword evidence="2" id="KW-1133">Transmembrane helix</keyword>
<evidence type="ECO:0000256" key="1">
    <source>
        <dbReference type="SAM" id="MobiDB-lite"/>
    </source>
</evidence>
<accession>A0A6B8M434</accession>
<dbReference type="Pfam" id="PF04186">
    <property type="entry name" value="FxsA"/>
    <property type="match status" value="1"/>
</dbReference>
<keyword evidence="4" id="KW-1185">Reference proteome</keyword>
<dbReference type="AlphaFoldDB" id="A0A6B8M434"/>
<dbReference type="EMBL" id="CP044331">
    <property type="protein sequence ID" value="QGM97078.1"/>
    <property type="molecule type" value="Genomic_DNA"/>
</dbReference>
<feature type="transmembrane region" description="Helical" evidence="2">
    <location>
        <begin position="103"/>
        <end position="122"/>
    </location>
</feature>
<reference evidence="3 4" key="1">
    <citation type="submission" date="2019-09" db="EMBL/GenBank/DDBJ databases">
        <title>Isolation and complete genome sequencing of Methylocystis species.</title>
        <authorList>
            <person name="Rumah B.L."/>
            <person name="Stead C.E."/>
            <person name="Stevens B.C."/>
            <person name="Minton N.P."/>
            <person name="Grosse-Honebrink A."/>
            <person name="Zhang Y."/>
        </authorList>
    </citation>
    <scope>NUCLEOTIDE SEQUENCE [LARGE SCALE GENOMIC DNA]</scope>
    <source>
        <strain evidence="3 4">BRCS2</strain>
    </source>
</reference>
<feature type="transmembrane region" description="Helical" evidence="2">
    <location>
        <begin position="66"/>
        <end position="82"/>
    </location>
</feature>
<evidence type="ECO:0000256" key="2">
    <source>
        <dbReference type="SAM" id="Phobius"/>
    </source>
</evidence>
<feature type="region of interest" description="Disordered" evidence="1">
    <location>
        <begin position="146"/>
        <end position="190"/>
    </location>
</feature>
<keyword evidence="2" id="KW-0472">Membrane</keyword>
<dbReference type="GO" id="GO:0016020">
    <property type="term" value="C:membrane"/>
    <property type="evidence" value="ECO:0007669"/>
    <property type="project" value="InterPro"/>
</dbReference>
<protein>
    <submittedName>
        <fullName evidence="3">FxsA family protein</fullName>
    </submittedName>
</protein>
<sequence>MSRLTCHESRVARIAAVGPGSSLKGGAGGAGVHGVTDRTKLIGLALGLWLALEILAFAFVLRSVGLLVAILLGLGTTALGLSDVKRLMGVWRERGKLRPDGTMLDGALQAFASFLLILPGFASDVAGLALKSPSVRMAAMNRIRNRGEAEQKAEGPQTIDLDPREWKHLTPSGRPKRKRKKPDGASPTVR</sequence>
<evidence type="ECO:0000313" key="4">
    <source>
        <dbReference type="Proteomes" id="UP000422569"/>
    </source>
</evidence>
<dbReference type="Proteomes" id="UP000422569">
    <property type="component" value="Chromosome"/>
</dbReference>
<gene>
    <name evidence="3" type="ORF">F7D14_06055</name>
</gene>
<name>A0A6B8M434_9HYPH</name>